<sequence length="375" mass="41374">STWEPKKNLLGCLGLVNEYLENLQKQKHHQHQQKETSQQQNDKEDEELDNLQNLLEPEMVLKEEGVRVVTESSIGHSSDVQFVDMSHSYVPVQQTSTKVLKRLRVQNLSKSATQDDGELPVAVRQDGKKTLNERSPSLSSCENENGKSASAVTAIPCIKVRYGGNEPKRTIIYSQMVKKVLNKTSEPSKKILLKIPKPSQNGSSNSVKIALANSQNARTIIPIENIPNSLGFIRISSVNPNLGVTETIETNMANECAIESGSDGIISGSREKAAITNTVSKIKVPSNRNVIRNITCTTTNSNELGNTRLVNNAYTETEATTEDMIDSHPVNITMAEAPGKRNEMQQLRHEQRSTPSSVEAGIISKIKNHIKVCLL</sequence>
<proteinExistence type="predicted"/>
<feature type="compositionally biased region" description="Polar residues" evidence="1">
    <location>
        <begin position="133"/>
        <end position="144"/>
    </location>
</feature>
<feature type="region of interest" description="Disordered" evidence="1">
    <location>
        <begin position="24"/>
        <end position="47"/>
    </location>
</feature>
<evidence type="ECO:0000313" key="3">
    <source>
        <dbReference type="Proteomes" id="UP001497623"/>
    </source>
</evidence>
<organism evidence="2 3">
    <name type="scientific">Meganyctiphanes norvegica</name>
    <name type="common">Northern krill</name>
    <name type="synonym">Thysanopoda norvegica</name>
    <dbReference type="NCBI Taxonomy" id="48144"/>
    <lineage>
        <taxon>Eukaryota</taxon>
        <taxon>Metazoa</taxon>
        <taxon>Ecdysozoa</taxon>
        <taxon>Arthropoda</taxon>
        <taxon>Crustacea</taxon>
        <taxon>Multicrustacea</taxon>
        <taxon>Malacostraca</taxon>
        <taxon>Eumalacostraca</taxon>
        <taxon>Eucarida</taxon>
        <taxon>Euphausiacea</taxon>
        <taxon>Euphausiidae</taxon>
        <taxon>Meganyctiphanes</taxon>
    </lineage>
</organism>
<dbReference type="EMBL" id="CAXKWB010063532">
    <property type="protein sequence ID" value="CAL4186707.1"/>
    <property type="molecule type" value="Genomic_DNA"/>
</dbReference>
<keyword evidence="3" id="KW-1185">Reference proteome</keyword>
<evidence type="ECO:0000256" key="1">
    <source>
        <dbReference type="SAM" id="MobiDB-lite"/>
    </source>
</evidence>
<name>A0AAV2SFE3_MEGNR</name>
<comment type="caution">
    <text evidence="2">The sequence shown here is derived from an EMBL/GenBank/DDBJ whole genome shotgun (WGS) entry which is preliminary data.</text>
</comment>
<gene>
    <name evidence="2" type="ORF">MNOR_LOCUS36082</name>
</gene>
<feature type="non-terminal residue" evidence="2">
    <location>
        <position position="375"/>
    </location>
</feature>
<reference evidence="2 3" key="1">
    <citation type="submission" date="2024-05" db="EMBL/GenBank/DDBJ databases">
        <authorList>
            <person name="Wallberg A."/>
        </authorList>
    </citation>
    <scope>NUCLEOTIDE SEQUENCE [LARGE SCALE GENOMIC DNA]</scope>
</reference>
<feature type="region of interest" description="Disordered" evidence="1">
    <location>
        <begin position="124"/>
        <end position="144"/>
    </location>
</feature>
<protein>
    <submittedName>
        <fullName evidence="2">Uncharacterized protein</fullName>
    </submittedName>
</protein>
<dbReference type="Proteomes" id="UP001497623">
    <property type="component" value="Unassembled WGS sequence"/>
</dbReference>
<feature type="non-terminal residue" evidence="2">
    <location>
        <position position="1"/>
    </location>
</feature>
<dbReference type="CDD" id="cd00024">
    <property type="entry name" value="CD_CSD"/>
    <property type="match status" value="1"/>
</dbReference>
<accession>A0AAV2SFE3</accession>
<evidence type="ECO:0000313" key="2">
    <source>
        <dbReference type="EMBL" id="CAL4186707.1"/>
    </source>
</evidence>
<dbReference type="AlphaFoldDB" id="A0AAV2SFE3"/>